<comment type="caution">
    <text evidence="2">The sequence shown here is derived from an EMBL/GenBank/DDBJ whole genome shotgun (WGS) entry which is preliminary data.</text>
</comment>
<protein>
    <submittedName>
        <fullName evidence="2">Maleylpyruvate isomerase family mycothiol-dependent enzyme</fullName>
    </submittedName>
</protein>
<accession>A0A7K3VWC0</accession>
<dbReference type="Gene3D" id="1.20.120.450">
    <property type="entry name" value="dinb family like domain"/>
    <property type="match status" value="1"/>
</dbReference>
<keyword evidence="2" id="KW-0670">Pyruvate</keyword>
<dbReference type="GO" id="GO:0016853">
    <property type="term" value="F:isomerase activity"/>
    <property type="evidence" value="ECO:0007669"/>
    <property type="project" value="UniProtKB-KW"/>
</dbReference>
<evidence type="ECO:0000313" key="3">
    <source>
        <dbReference type="Proteomes" id="UP000470246"/>
    </source>
</evidence>
<dbReference type="AlphaFoldDB" id="A0A7K3VWC0"/>
<name>A0A7K3VWC0_9ACTN</name>
<dbReference type="EMBL" id="JAAGWF010000004">
    <property type="protein sequence ID" value="NEK56951.1"/>
    <property type="molecule type" value="Genomic_DNA"/>
</dbReference>
<gene>
    <name evidence="2" type="ORF">GCU56_03575</name>
</gene>
<proteinExistence type="predicted"/>
<dbReference type="Pfam" id="PF11716">
    <property type="entry name" value="MDMPI_N"/>
    <property type="match status" value="1"/>
</dbReference>
<dbReference type="Proteomes" id="UP000470246">
    <property type="component" value="Unassembled WGS sequence"/>
</dbReference>
<dbReference type="SUPFAM" id="SSF109854">
    <property type="entry name" value="DinB/YfiT-like putative metalloenzymes"/>
    <property type="match status" value="1"/>
</dbReference>
<dbReference type="InterPro" id="IPR024344">
    <property type="entry name" value="MDMPI_metal-binding"/>
</dbReference>
<dbReference type="InterPro" id="IPR036527">
    <property type="entry name" value="SCP2_sterol-bd_dom_sf"/>
</dbReference>
<evidence type="ECO:0000259" key="1">
    <source>
        <dbReference type="Pfam" id="PF11716"/>
    </source>
</evidence>
<dbReference type="NCBIfam" id="TIGR03083">
    <property type="entry name" value="maleylpyruvate isomerase family mycothiol-dependent enzyme"/>
    <property type="match status" value="1"/>
</dbReference>
<dbReference type="RefSeq" id="WP_163480134.1">
    <property type="nucleotide sequence ID" value="NZ_JAAGWF010000004.1"/>
</dbReference>
<dbReference type="GO" id="GO:0046872">
    <property type="term" value="F:metal ion binding"/>
    <property type="evidence" value="ECO:0007669"/>
    <property type="project" value="InterPro"/>
</dbReference>
<dbReference type="SUPFAM" id="SSF55718">
    <property type="entry name" value="SCP-like"/>
    <property type="match status" value="1"/>
</dbReference>
<dbReference type="InterPro" id="IPR017517">
    <property type="entry name" value="Maleyloyr_isom"/>
</dbReference>
<feature type="domain" description="Mycothiol-dependent maleylpyruvate isomerase metal-binding" evidence="1">
    <location>
        <begin position="15"/>
        <end position="146"/>
    </location>
</feature>
<evidence type="ECO:0000313" key="2">
    <source>
        <dbReference type="EMBL" id="NEK56951.1"/>
    </source>
</evidence>
<reference evidence="2 3" key="1">
    <citation type="submission" date="2020-02" db="EMBL/GenBank/DDBJ databases">
        <title>Geodermatophilus sabuli CPCC 205279 I12A-02694.</title>
        <authorList>
            <person name="Jiang Z."/>
        </authorList>
    </citation>
    <scope>NUCLEOTIDE SEQUENCE [LARGE SCALE GENOMIC DNA]</scope>
    <source>
        <strain evidence="2 3">I12A-02694</strain>
    </source>
</reference>
<sequence length="229" mass="24674">MSRPETLTWWADGERLFGTALGRLTDEEFDVPSLLPGWDRRHVLAHVARNADALVNLLTWARTGVRTPMYPTPEARDAGIAESAALQAPALRAQVLAATARLADAVQGLPEEAWSAQVETAQGRAVPAAEVPWMRCREVYVHAVDLDAGVGFGDVAEEVQAAMVDDVFRMWDRRDQVPDVVVFAGDREWGTGAVAVSGPLPAVTGWLTGRSRGEGLTADGGIPEVPAWL</sequence>
<dbReference type="InterPro" id="IPR034660">
    <property type="entry name" value="DinB/YfiT-like"/>
</dbReference>
<keyword evidence="2" id="KW-0413">Isomerase</keyword>
<organism evidence="2 3">
    <name type="scientific">Geodermatophilus sabuli</name>
    <dbReference type="NCBI Taxonomy" id="1564158"/>
    <lineage>
        <taxon>Bacteria</taxon>
        <taxon>Bacillati</taxon>
        <taxon>Actinomycetota</taxon>
        <taxon>Actinomycetes</taxon>
        <taxon>Geodermatophilales</taxon>
        <taxon>Geodermatophilaceae</taxon>
        <taxon>Geodermatophilus</taxon>
    </lineage>
</organism>
<dbReference type="Gene3D" id="3.30.1050.20">
    <property type="match status" value="1"/>
</dbReference>
<keyword evidence="3" id="KW-1185">Reference proteome</keyword>